<proteinExistence type="predicted"/>
<feature type="region of interest" description="Disordered" evidence="1">
    <location>
        <begin position="1"/>
        <end position="97"/>
    </location>
</feature>
<sequence length="219" mass="22722">MTEGPRANPRPPAQGPAQPGQHAQGSRAVPSADSEDTKTRLRPATQAGAGSASSEPSVGAKISGAFASAKDQMRANANPDSKKAADVAAKSSGGRRPRRARLRLTRIDPWSVMKAAFLLSVALGIVTIVAVTIVWGVLGMAGVWESINTMVQDVVGGEETADFNVEDYLGMSRVLGFTMLVAVVDVVLLTAMATLGAFLYNMAAALLGGVELTLAEDES</sequence>
<feature type="transmembrane region" description="Helical" evidence="2">
    <location>
        <begin position="116"/>
        <end position="138"/>
    </location>
</feature>
<feature type="compositionally biased region" description="Low complexity" evidence="1">
    <location>
        <begin position="15"/>
        <end position="25"/>
    </location>
</feature>
<dbReference type="InterPro" id="IPR021949">
    <property type="entry name" value="DUF3566_TM"/>
</dbReference>
<accession>A0A7Y9UQL5</accession>
<evidence type="ECO:0000259" key="3">
    <source>
        <dbReference type="Pfam" id="PF12089"/>
    </source>
</evidence>
<feature type="domain" description="DUF3566" evidence="3">
    <location>
        <begin position="97"/>
        <end position="216"/>
    </location>
</feature>
<keyword evidence="5" id="KW-1185">Reference proteome</keyword>
<keyword evidence="2" id="KW-0812">Transmembrane</keyword>
<comment type="caution">
    <text evidence="4">The sequence shown here is derived from an EMBL/GenBank/DDBJ whole genome shotgun (WGS) entry which is preliminary data.</text>
</comment>
<keyword evidence="2" id="KW-0472">Membrane</keyword>
<evidence type="ECO:0000313" key="4">
    <source>
        <dbReference type="EMBL" id="NYG59412.1"/>
    </source>
</evidence>
<evidence type="ECO:0000313" key="5">
    <source>
        <dbReference type="Proteomes" id="UP000540656"/>
    </source>
</evidence>
<dbReference type="Pfam" id="PF12089">
    <property type="entry name" value="DUF3566"/>
    <property type="match status" value="1"/>
</dbReference>
<evidence type="ECO:0000256" key="1">
    <source>
        <dbReference type="SAM" id="MobiDB-lite"/>
    </source>
</evidence>
<reference evidence="4 5" key="1">
    <citation type="submission" date="2020-07" db="EMBL/GenBank/DDBJ databases">
        <title>Sequencing the genomes of 1000 actinobacteria strains.</title>
        <authorList>
            <person name="Klenk H.-P."/>
        </authorList>
    </citation>
    <scope>NUCLEOTIDE SEQUENCE [LARGE SCALE GENOMIC DNA]</scope>
    <source>
        <strain evidence="4 5">DSM 23819</strain>
    </source>
</reference>
<name>A0A7Y9UQL5_9ACTN</name>
<dbReference type="RefSeq" id="WP_179502463.1">
    <property type="nucleotide sequence ID" value="NZ_JACCAA010000001.1"/>
</dbReference>
<dbReference type="Proteomes" id="UP000540656">
    <property type="component" value="Unassembled WGS sequence"/>
</dbReference>
<protein>
    <recommendedName>
        <fullName evidence="3">DUF3566 domain-containing protein</fullName>
    </recommendedName>
</protein>
<feature type="transmembrane region" description="Helical" evidence="2">
    <location>
        <begin position="174"/>
        <end position="200"/>
    </location>
</feature>
<keyword evidence="2" id="KW-1133">Transmembrane helix</keyword>
<evidence type="ECO:0000256" key="2">
    <source>
        <dbReference type="SAM" id="Phobius"/>
    </source>
</evidence>
<organism evidence="4 5">
    <name type="scientific">Nocardioides daedukensis</name>
    <dbReference type="NCBI Taxonomy" id="634462"/>
    <lineage>
        <taxon>Bacteria</taxon>
        <taxon>Bacillati</taxon>
        <taxon>Actinomycetota</taxon>
        <taxon>Actinomycetes</taxon>
        <taxon>Propionibacteriales</taxon>
        <taxon>Nocardioidaceae</taxon>
        <taxon>Nocardioides</taxon>
    </lineage>
</organism>
<dbReference type="AlphaFoldDB" id="A0A7Y9UQL5"/>
<dbReference type="EMBL" id="JACCAA010000001">
    <property type="protein sequence ID" value="NYG59412.1"/>
    <property type="molecule type" value="Genomic_DNA"/>
</dbReference>
<gene>
    <name evidence="4" type="ORF">BJ980_002335</name>
</gene>